<evidence type="ECO:0000256" key="6">
    <source>
        <dbReference type="ARBA" id="ARBA00023136"/>
    </source>
</evidence>
<dbReference type="GO" id="GO:0005886">
    <property type="term" value="C:plasma membrane"/>
    <property type="evidence" value="ECO:0007669"/>
    <property type="project" value="UniProtKB-SubCell"/>
</dbReference>
<keyword evidence="2 8" id="KW-0813">Transport</keyword>
<dbReference type="NCBIfam" id="NF045474">
    <property type="entry name" value="Opp2C"/>
    <property type="match status" value="1"/>
</dbReference>
<comment type="similarity">
    <text evidence="7">Belongs to the binding-protein-dependent transport system permease family. OppBC subfamily.</text>
</comment>
<feature type="domain" description="ABC transmembrane type-1" evidence="9">
    <location>
        <begin position="103"/>
        <end position="292"/>
    </location>
</feature>
<dbReference type="InterPro" id="IPR050366">
    <property type="entry name" value="BP-dependent_transpt_permease"/>
</dbReference>
<feature type="transmembrane region" description="Helical" evidence="8">
    <location>
        <begin position="232"/>
        <end position="253"/>
    </location>
</feature>
<comment type="caution">
    <text evidence="10">The sequence shown here is derived from an EMBL/GenBank/DDBJ whole genome shotgun (WGS) entry which is preliminary data.</text>
</comment>
<evidence type="ECO:0000256" key="8">
    <source>
        <dbReference type="RuleBase" id="RU363032"/>
    </source>
</evidence>
<evidence type="ECO:0000256" key="7">
    <source>
        <dbReference type="ARBA" id="ARBA00024202"/>
    </source>
</evidence>
<dbReference type="PANTHER" id="PTHR43386">
    <property type="entry name" value="OLIGOPEPTIDE TRANSPORT SYSTEM PERMEASE PROTEIN APPC"/>
    <property type="match status" value="1"/>
</dbReference>
<feature type="transmembrane region" description="Helical" evidence="8">
    <location>
        <begin position="37"/>
        <end position="59"/>
    </location>
</feature>
<feature type="transmembrane region" description="Helical" evidence="8">
    <location>
        <begin position="273"/>
        <end position="295"/>
    </location>
</feature>
<dbReference type="EMBL" id="JADKPV010000007">
    <property type="protein sequence ID" value="MBF4502006.1"/>
    <property type="molecule type" value="Genomic_DNA"/>
</dbReference>
<keyword evidence="3" id="KW-1003">Cell membrane</keyword>
<evidence type="ECO:0000256" key="3">
    <source>
        <dbReference type="ARBA" id="ARBA00022475"/>
    </source>
</evidence>
<dbReference type="AlphaFoldDB" id="A0A8J7G8A9"/>
<dbReference type="GO" id="GO:0055085">
    <property type="term" value="P:transmembrane transport"/>
    <property type="evidence" value="ECO:0007669"/>
    <property type="project" value="InterPro"/>
</dbReference>
<feature type="transmembrane region" description="Helical" evidence="8">
    <location>
        <begin position="145"/>
        <end position="163"/>
    </location>
</feature>
<keyword evidence="11" id="KW-1185">Reference proteome</keyword>
<comment type="subcellular location">
    <subcellularLocation>
        <location evidence="1 8">Cell membrane</location>
        <topology evidence="1 8">Multi-pass membrane protein</topology>
    </subcellularLocation>
</comment>
<evidence type="ECO:0000256" key="1">
    <source>
        <dbReference type="ARBA" id="ARBA00004651"/>
    </source>
</evidence>
<evidence type="ECO:0000313" key="10">
    <source>
        <dbReference type="EMBL" id="MBF4502006.1"/>
    </source>
</evidence>
<dbReference type="Gene3D" id="1.10.3720.10">
    <property type="entry name" value="MetI-like"/>
    <property type="match status" value="1"/>
</dbReference>
<dbReference type="PANTHER" id="PTHR43386:SF1">
    <property type="entry name" value="D,D-DIPEPTIDE TRANSPORT SYSTEM PERMEASE PROTEIN DDPC-RELATED"/>
    <property type="match status" value="1"/>
</dbReference>
<dbReference type="PROSITE" id="PS50928">
    <property type="entry name" value="ABC_TM1"/>
    <property type="match status" value="1"/>
</dbReference>
<dbReference type="Proteomes" id="UP000622653">
    <property type="component" value="Unassembled WGS sequence"/>
</dbReference>
<evidence type="ECO:0000259" key="9">
    <source>
        <dbReference type="PROSITE" id="PS50928"/>
    </source>
</evidence>
<dbReference type="Pfam" id="PF12911">
    <property type="entry name" value="OppC_N"/>
    <property type="match status" value="1"/>
</dbReference>
<dbReference type="SUPFAM" id="SSF161098">
    <property type="entry name" value="MetI-like"/>
    <property type="match status" value="1"/>
</dbReference>
<sequence>MGGFILSKQVETATPAKYNPKLEYYKELWRQLRKNKAAVVGGGFIVLFILISIIGTPWIGPHVLTYAPDAVDIPNKLQPPSADHWFGTDNYGRDIFTRIIYGMKLTLFIGFTSVAIGGIFGVIFGVVAGYFGGWVDTIIMRIMDVLLAFPGILLALAIVSVLGGSIQNMIIAVSIYSVPAFARIVRGSTLSVRKLEYIDAMKALGASHTRIIFKHILPNVMSPIIVQATMRIASAVLTASGLSFLGLGVKPPTPEWGAMMNEGRNFMRESPHVIMFPGMMIVIVVLAFNIFGDGLRDALDPKMKK</sequence>
<dbReference type="InterPro" id="IPR025966">
    <property type="entry name" value="OppC_N"/>
</dbReference>
<keyword evidence="6 8" id="KW-0472">Membrane</keyword>
<evidence type="ECO:0000256" key="5">
    <source>
        <dbReference type="ARBA" id="ARBA00022989"/>
    </source>
</evidence>
<evidence type="ECO:0000313" key="11">
    <source>
        <dbReference type="Proteomes" id="UP000622653"/>
    </source>
</evidence>
<reference evidence="10" key="1">
    <citation type="submission" date="2020-11" db="EMBL/GenBank/DDBJ databases">
        <title>Multidrug resistant novel bacterium Savagea serpentis sp. nov., isolated from the scats of a vine snake (Ahaetulla nasuta).</title>
        <authorList>
            <person name="Venkata Ramana V."/>
            <person name="Vikas Patil S."/>
            <person name="Yogita Lugani V."/>
        </authorList>
    </citation>
    <scope>NUCLEOTIDE SEQUENCE</scope>
    <source>
        <strain evidence="10">SN6</strain>
    </source>
</reference>
<name>A0A8J7G8A9_9BACL</name>
<proteinExistence type="inferred from homology"/>
<organism evidence="10 11">
    <name type="scientific">Savagea serpentis</name>
    <dbReference type="NCBI Taxonomy" id="2785297"/>
    <lineage>
        <taxon>Bacteria</taxon>
        <taxon>Bacillati</taxon>
        <taxon>Bacillota</taxon>
        <taxon>Bacilli</taxon>
        <taxon>Bacillales</taxon>
        <taxon>Caryophanaceae</taxon>
        <taxon>Savagea</taxon>
    </lineage>
</organism>
<gene>
    <name evidence="10" type="ORF">IRY55_11620</name>
</gene>
<dbReference type="InterPro" id="IPR035906">
    <property type="entry name" value="MetI-like_sf"/>
</dbReference>
<evidence type="ECO:0000256" key="2">
    <source>
        <dbReference type="ARBA" id="ARBA00022448"/>
    </source>
</evidence>
<accession>A0A8J7G8A9</accession>
<dbReference type="InterPro" id="IPR053385">
    <property type="entry name" value="ABC_transport_permease"/>
</dbReference>
<dbReference type="Pfam" id="PF00528">
    <property type="entry name" value="BPD_transp_1"/>
    <property type="match status" value="1"/>
</dbReference>
<feature type="transmembrane region" description="Helical" evidence="8">
    <location>
        <begin position="107"/>
        <end position="133"/>
    </location>
</feature>
<dbReference type="CDD" id="cd06261">
    <property type="entry name" value="TM_PBP2"/>
    <property type="match status" value="1"/>
</dbReference>
<keyword evidence="5 8" id="KW-1133">Transmembrane helix</keyword>
<dbReference type="InterPro" id="IPR000515">
    <property type="entry name" value="MetI-like"/>
</dbReference>
<evidence type="ECO:0000256" key="4">
    <source>
        <dbReference type="ARBA" id="ARBA00022692"/>
    </source>
</evidence>
<protein>
    <submittedName>
        <fullName evidence="10">ABC transporter permease</fullName>
    </submittedName>
</protein>
<keyword evidence="4 8" id="KW-0812">Transmembrane</keyword>